<dbReference type="STRING" id="1454001.AW08_03288"/>
<sequence>MSATSWLGEQQRRCQQAILDGDPLPGLFADEDCGNGGFGIYLQAYRARLSAALRDNYPVLLRALGDDAFAALANAYIASKPSRFRSIRWFGDALSDFLASSAEHLVHPSLVDLARMDWATRAAFDAADGEPLTVGDLAGLRAADWPQLRFRLLPSLQMLRLDWQVEPIWKALDADPLASSSEPPHEPHLLLVWRPQLECHWRSAAGLEADVLEALAKGATFAACCELIAESGEAEPAVTAAGFLQRWIADGLLARE</sequence>
<evidence type="ECO:0000313" key="2">
    <source>
        <dbReference type="EMBL" id="EXI65368.1"/>
    </source>
</evidence>
<comment type="caution">
    <text evidence="2">The sequence shown here is derived from an EMBL/GenBank/DDBJ whole genome shotgun (WGS) entry which is preliminary data.</text>
</comment>
<dbReference type="EMBL" id="JFAX01000024">
    <property type="protein sequence ID" value="EXI65368.1"/>
    <property type="molecule type" value="Genomic_DNA"/>
</dbReference>
<gene>
    <name evidence="2" type="ORF">AW08_03288</name>
</gene>
<name>A0A011M6V9_9PROT</name>
<dbReference type="Gene3D" id="1.10.150.690">
    <property type="entry name" value="DUF2063"/>
    <property type="match status" value="1"/>
</dbReference>
<evidence type="ECO:0000313" key="3">
    <source>
        <dbReference type="Proteomes" id="UP000020218"/>
    </source>
</evidence>
<accession>A0A011M6V9</accession>
<dbReference type="AlphaFoldDB" id="A0A011M6V9"/>
<dbReference type="PATRIC" id="fig|1454001.3.peg.3335"/>
<evidence type="ECO:0000259" key="1">
    <source>
        <dbReference type="Pfam" id="PF09836"/>
    </source>
</evidence>
<reference evidence="2" key="1">
    <citation type="submission" date="2014-02" db="EMBL/GenBank/DDBJ databases">
        <title>Expanding our view of genomic diversity in Candidatus Accumulibacter clades.</title>
        <authorList>
            <person name="Skennerton C.T."/>
            <person name="Barr J.J."/>
            <person name="Slater F.R."/>
            <person name="Bond P.L."/>
            <person name="Tyson G.W."/>
        </authorList>
    </citation>
    <scope>NUCLEOTIDE SEQUENCE [LARGE SCALE GENOMIC DNA]</scope>
</reference>
<protein>
    <recommendedName>
        <fullName evidence="1">Putative DNA-binding domain-containing protein</fullName>
    </recommendedName>
</protein>
<dbReference type="Pfam" id="PF09836">
    <property type="entry name" value="DUF2063"/>
    <property type="match status" value="1"/>
</dbReference>
<feature type="domain" description="Putative DNA-binding" evidence="1">
    <location>
        <begin position="10"/>
        <end position="98"/>
    </location>
</feature>
<dbReference type="InterPro" id="IPR018640">
    <property type="entry name" value="DUF2063"/>
</dbReference>
<dbReference type="InterPro" id="IPR044922">
    <property type="entry name" value="DUF2063_N_sf"/>
</dbReference>
<dbReference type="Proteomes" id="UP000020218">
    <property type="component" value="Unassembled WGS sequence"/>
</dbReference>
<organism evidence="2 3">
    <name type="scientific">Candidatus Accumulibacter adjunctus</name>
    <dbReference type="NCBI Taxonomy" id="1454001"/>
    <lineage>
        <taxon>Bacteria</taxon>
        <taxon>Pseudomonadati</taxon>
        <taxon>Pseudomonadota</taxon>
        <taxon>Betaproteobacteria</taxon>
        <taxon>Candidatus Accumulibacter</taxon>
    </lineage>
</organism>
<keyword evidence="3" id="KW-1185">Reference proteome</keyword>
<proteinExistence type="predicted"/>